<dbReference type="PANTHER" id="PTHR13966">
    <property type="entry name" value="ENDONUCLEASE RELATED"/>
    <property type="match status" value="1"/>
</dbReference>
<dbReference type="CDD" id="cd22396">
    <property type="entry name" value="KH-I_FUBP_rpt1"/>
    <property type="match status" value="1"/>
</dbReference>
<dbReference type="InterPro" id="IPR020821">
    <property type="entry name" value="ENPP1-3/EXOG-like_nuc-like"/>
</dbReference>
<feature type="region of interest" description="Disordered" evidence="6">
    <location>
        <begin position="565"/>
        <end position="594"/>
    </location>
</feature>
<sequence>MDDESKYFYPCYKCDGKKFEDIIKHQYEKHFYVKTCPFCKDVEFESGNQRTRHVNAKHRIQTGLYEPSVPLERNPVLDKLNYKQELEELRGTQTWKVVVKENYGVLYDEEKHTPIVCIEQLTVDDLTNNIGDKTQKYYTDGELDFNVCPLGFTRMKPPMEAGHLAARANHVKSEAAVAETFSTVNVVPMDSQVNRGVWNKIEENARKLVWKWNDIIILSGPIYSFNSSNAQVNISGLPIFAPESFFKIIIMRRNGEDPKLQAFIVNNFREITSAFHQRATLEEIGTRTGLNLLKYTKYVYTWNLKDKPILCADLIGYATSASPPPVASVPVKKSVDDFGVALNDPFSSQLPDMEGGPPSSSRTRRRKTFNEVIRIPVALVGLIIGGEQVSRIQAETGCNVQVDPNSGGGKDRPCYLQGTKEAIERAKNLITDIVSSKSHEIGRLSSEPAPPKPINGQSFMEMVIPGPKVPGGEEGGIGDGGGGLSSSKAGLETMRFPVSKVSVGLIIGKGGELIKRIQMETGAKVQFHPINCNFGDVDEQSASITGKPDQARQAQLRLQELVETALHGGKGDNPGERRGESGGGSGHNRPRDYVDERLEVPVGRVGMEIGNGGETVRSINQQPSAALVNVDEESKYWFPCYDCGGKKFKDLIRHRYEKHNFIKECPFCTSVEFASCGRVAEHIRRKHRIQTGLWEPAATVVRNPDLEKLNFQQELEEMKQSQDWKIVVKEKYGVLYDESMHTPIVCIEHLTATNLQKNFRADDARFYQDGLLEKNVCPKGFPSMKPPMHAGHLAARANHTNSEEAFLETFSMVNVVPMDSHVNISVWAQIENHSRRLLSNWHDVIVFSGPIYDFGSSIPQINPVGLPIYAPTEFFKLLVMRRNMEEPKIQCFIVENNYKTTELFHHRARAEDIATKTGLNLSKYEKYAYTWDLKNEQFICNKRSCYKTFLSQKDLDVHKLVPHCSVCGHIFAKESDLTTHKESHPNLPCPVPNCTFECKRKYELTGHNHQVHGTERPFSCVVQGCSLKYKTKSQLNSHIKGAHNDERPYGCPDPECSKSFKMKNNLDVHVKGVHNAEQRPFLCEYPGCTKAFLLKGHLTDHVKTVHSNERKFICHFENCNKKYKKNASLQRHVKKSHGGKLPPEAEKTKTSNGTRSGKATSSLCVKKKDARSGVLKRKCIDESNEDD</sequence>
<dbReference type="Gene3D" id="3.30.1370.10">
    <property type="entry name" value="K Homology domain, type 1"/>
    <property type="match status" value="1"/>
</dbReference>
<keyword evidence="3" id="KW-0378">Hydrolase</keyword>
<dbReference type="PROSITE" id="PS50084">
    <property type="entry name" value="KH_TYPE_1"/>
    <property type="match status" value="3"/>
</dbReference>
<evidence type="ECO:0000256" key="4">
    <source>
        <dbReference type="PROSITE-ProRule" id="PRU00042"/>
    </source>
</evidence>
<protein>
    <recommendedName>
        <fullName evidence="7">C2H2-type domain-containing protein</fullName>
    </recommendedName>
</protein>
<dbReference type="Gene3D" id="3.40.570.10">
    <property type="entry name" value="Extracellular Endonuclease, subunit A"/>
    <property type="match status" value="2"/>
</dbReference>
<dbReference type="InterPro" id="IPR001604">
    <property type="entry name" value="Endo_G_ENPP1-like_dom"/>
</dbReference>
<evidence type="ECO:0000256" key="6">
    <source>
        <dbReference type="SAM" id="MobiDB-lite"/>
    </source>
</evidence>
<evidence type="ECO:0000313" key="9">
    <source>
        <dbReference type="Proteomes" id="UP001642540"/>
    </source>
</evidence>
<dbReference type="Proteomes" id="UP001642540">
    <property type="component" value="Unassembled WGS sequence"/>
</dbReference>
<dbReference type="InterPro" id="IPR004088">
    <property type="entry name" value="KH_dom_type_1"/>
</dbReference>
<dbReference type="InterPro" id="IPR044929">
    <property type="entry name" value="DNA/RNA_non-sp_Endonuclease_sf"/>
</dbReference>
<keyword evidence="5" id="KW-0694">RNA-binding</keyword>
<keyword evidence="9" id="KW-1185">Reference proteome</keyword>
<dbReference type="EMBL" id="CAXLJM020000118">
    <property type="protein sequence ID" value="CAL8137499.1"/>
    <property type="molecule type" value="Genomic_DNA"/>
</dbReference>
<dbReference type="InterPro" id="IPR044925">
    <property type="entry name" value="His-Me_finger_sf"/>
</dbReference>
<keyword evidence="4" id="KW-0862">Zinc</keyword>
<dbReference type="Gene3D" id="3.30.310.210">
    <property type="match status" value="1"/>
</dbReference>
<dbReference type="SMART" id="SM00355">
    <property type="entry name" value="ZnF_C2H2"/>
    <property type="match status" value="11"/>
</dbReference>
<dbReference type="SUPFAM" id="SSF54791">
    <property type="entry name" value="Eukaryotic type KH-domain (KH-domain type I)"/>
    <property type="match status" value="2"/>
</dbReference>
<dbReference type="PROSITE" id="PS00028">
    <property type="entry name" value="ZINC_FINGER_C2H2_1"/>
    <property type="match status" value="7"/>
</dbReference>
<dbReference type="InterPro" id="IPR013087">
    <property type="entry name" value="Znf_C2H2_type"/>
</dbReference>
<dbReference type="InterPro" id="IPR036236">
    <property type="entry name" value="Znf_C2H2_sf"/>
</dbReference>
<dbReference type="InterPro" id="IPR004087">
    <property type="entry name" value="KH_dom"/>
</dbReference>
<reference evidence="8 9" key="1">
    <citation type="submission" date="2024-08" db="EMBL/GenBank/DDBJ databases">
        <authorList>
            <person name="Cucini C."/>
            <person name="Frati F."/>
        </authorList>
    </citation>
    <scope>NUCLEOTIDE SEQUENCE [LARGE SCALE GENOMIC DNA]</scope>
</reference>
<dbReference type="SUPFAM" id="SSF54060">
    <property type="entry name" value="His-Me finger endonucleases"/>
    <property type="match status" value="2"/>
</dbReference>
<evidence type="ECO:0000313" key="8">
    <source>
        <dbReference type="EMBL" id="CAL8137499.1"/>
    </source>
</evidence>
<comment type="similarity">
    <text evidence="1">Belongs to the DNA/RNA non-specific endonuclease family.</text>
</comment>
<keyword evidence="2" id="KW-0540">Nuclease</keyword>
<evidence type="ECO:0000256" key="2">
    <source>
        <dbReference type="ARBA" id="ARBA00022722"/>
    </source>
</evidence>
<dbReference type="SUPFAM" id="SSF57667">
    <property type="entry name" value="beta-beta-alpha zinc fingers"/>
    <property type="match status" value="3"/>
</dbReference>
<dbReference type="SMART" id="SM00892">
    <property type="entry name" value="Endonuclease_NS"/>
    <property type="match status" value="2"/>
</dbReference>
<dbReference type="Pfam" id="PF00013">
    <property type="entry name" value="KH_1"/>
    <property type="match status" value="2"/>
</dbReference>
<accession>A0ABP1RX20</accession>
<keyword evidence="4" id="KW-0479">Metal-binding</keyword>
<evidence type="ECO:0000259" key="7">
    <source>
        <dbReference type="PROSITE" id="PS50157"/>
    </source>
</evidence>
<name>A0ABP1RX20_9HEXA</name>
<dbReference type="Pfam" id="PF01223">
    <property type="entry name" value="Endonuclease_NS"/>
    <property type="match status" value="2"/>
</dbReference>
<feature type="domain" description="C2H2-type" evidence="7">
    <location>
        <begin position="1081"/>
        <end position="1111"/>
    </location>
</feature>
<evidence type="ECO:0000256" key="1">
    <source>
        <dbReference type="ARBA" id="ARBA00010052"/>
    </source>
</evidence>
<evidence type="ECO:0000256" key="5">
    <source>
        <dbReference type="PROSITE-ProRule" id="PRU00117"/>
    </source>
</evidence>
<feature type="domain" description="C2H2-type" evidence="7">
    <location>
        <begin position="962"/>
        <end position="984"/>
    </location>
</feature>
<feature type="region of interest" description="Disordered" evidence="6">
    <location>
        <begin position="1127"/>
        <end position="1174"/>
    </location>
</feature>
<dbReference type="PANTHER" id="PTHR13966:SF5">
    <property type="entry name" value="ENDONUCLEASE G, MITOCHONDRIAL"/>
    <property type="match status" value="1"/>
</dbReference>
<dbReference type="Gene3D" id="3.30.160.60">
    <property type="entry name" value="Classic Zinc Finger"/>
    <property type="match status" value="4"/>
</dbReference>
<feature type="domain" description="C2H2-type" evidence="7">
    <location>
        <begin position="1018"/>
        <end position="1048"/>
    </location>
</feature>
<organism evidence="8 9">
    <name type="scientific">Orchesella dallaii</name>
    <dbReference type="NCBI Taxonomy" id="48710"/>
    <lineage>
        <taxon>Eukaryota</taxon>
        <taxon>Metazoa</taxon>
        <taxon>Ecdysozoa</taxon>
        <taxon>Arthropoda</taxon>
        <taxon>Hexapoda</taxon>
        <taxon>Collembola</taxon>
        <taxon>Entomobryomorpha</taxon>
        <taxon>Entomobryoidea</taxon>
        <taxon>Orchesellidae</taxon>
        <taxon>Orchesellinae</taxon>
        <taxon>Orchesella</taxon>
    </lineage>
</organism>
<keyword evidence="4" id="KW-0863">Zinc-finger</keyword>
<feature type="domain" description="C2H2-type" evidence="7">
    <location>
        <begin position="1049"/>
        <end position="1079"/>
    </location>
</feature>
<dbReference type="PROSITE" id="PS50157">
    <property type="entry name" value="ZINC_FINGER_C2H2_2"/>
    <property type="match status" value="5"/>
</dbReference>
<feature type="region of interest" description="Disordered" evidence="6">
    <location>
        <begin position="345"/>
        <end position="365"/>
    </location>
</feature>
<dbReference type="InterPro" id="IPR040255">
    <property type="entry name" value="Non-specific_endonuclease"/>
</dbReference>
<feature type="compositionally biased region" description="Polar residues" evidence="6">
    <location>
        <begin position="1150"/>
        <end position="1163"/>
    </location>
</feature>
<dbReference type="SMART" id="SM00477">
    <property type="entry name" value="NUC"/>
    <property type="match status" value="2"/>
</dbReference>
<keyword evidence="3" id="KW-0255">Endonuclease</keyword>
<comment type="caution">
    <text evidence="8">The sequence shown here is derived from an EMBL/GenBank/DDBJ whole genome shotgun (WGS) entry which is preliminary data.</text>
</comment>
<feature type="domain" description="C2H2-type" evidence="7">
    <location>
        <begin position="1112"/>
        <end position="1142"/>
    </location>
</feature>
<gene>
    <name evidence="8" type="ORF">ODALV1_LOCUS26943</name>
</gene>
<evidence type="ECO:0000256" key="3">
    <source>
        <dbReference type="ARBA" id="ARBA00022759"/>
    </source>
</evidence>
<feature type="compositionally biased region" description="Basic residues" evidence="6">
    <location>
        <begin position="1127"/>
        <end position="1138"/>
    </location>
</feature>
<dbReference type="SMART" id="SM00322">
    <property type="entry name" value="KH"/>
    <property type="match status" value="3"/>
</dbReference>
<feature type="compositionally biased region" description="Basic and acidic residues" evidence="6">
    <location>
        <begin position="569"/>
        <end position="580"/>
    </location>
</feature>
<proteinExistence type="inferred from homology"/>
<dbReference type="InterPro" id="IPR036612">
    <property type="entry name" value="KH_dom_type_1_sf"/>
</dbReference>